<organism evidence="1 2">
    <name type="scientific">Pseudobacteroides cellulosolvens ATCC 35603 = DSM 2933</name>
    <dbReference type="NCBI Taxonomy" id="398512"/>
    <lineage>
        <taxon>Bacteria</taxon>
        <taxon>Bacillati</taxon>
        <taxon>Bacillota</taxon>
        <taxon>Clostridia</taxon>
        <taxon>Eubacteriales</taxon>
        <taxon>Oscillospiraceae</taxon>
        <taxon>Pseudobacteroides</taxon>
    </lineage>
</organism>
<dbReference type="RefSeq" id="WP_050753056.1">
    <property type="nucleotide sequence ID" value="NZ_JQKC01000020.1"/>
</dbReference>
<sequence>MISSITKSKIPIDFSYVLKTSQLEEILGRENIITDVTLEYWKPQIIGSIFEVHYWLPNENNPFNRLYIRAGAILKKDVYNAREGLQKEVLPEFVKWIKNIEQLEKSSPLNTERLFSGYYRNNKVFIVKD</sequence>
<accession>A0A0L6JIB4</accession>
<dbReference type="STRING" id="398512.Bccel_0739"/>
<evidence type="ECO:0000313" key="2">
    <source>
        <dbReference type="Proteomes" id="UP000036923"/>
    </source>
</evidence>
<evidence type="ECO:0000313" key="1">
    <source>
        <dbReference type="EMBL" id="KNY25479.1"/>
    </source>
</evidence>
<name>A0A0L6JIB4_9FIRM</name>
<gene>
    <name evidence="1" type="ORF">Bccel_0739</name>
</gene>
<dbReference type="AlphaFoldDB" id="A0A0L6JIB4"/>
<dbReference type="OrthoDB" id="7605379at2"/>
<proteinExistence type="predicted"/>
<reference evidence="2" key="1">
    <citation type="submission" date="2015-07" db="EMBL/GenBank/DDBJ databases">
        <title>Near-Complete Genome Sequence of the Cellulolytic Bacterium Bacteroides (Pseudobacteroides) cellulosolvens ATCC 35603.</title>
        <authorList>
            <person name="Dassa B."/>
            <person name="Utturkar S.M."/>
            <person name="Klingeman D.M."/>
            <person name="Hurt R.A."/>
            <person name="Keller M."/>
            <person name="Xu J."/>
            <person name="Reddy Y.H.K."/>
            <person name="Borovok I."/>
            <person name="Grinberg I.R."/>
            <person name="Lamed R."/>
            <person name="Zhivin O."/>
            <person name="Bayer E.A."/>
            <person name="Brown S.D."/>
        </authorList>
    </citation>
    <scope>NUCLEOTIDE SEQUENCE [LARGE SCALE GENOMIC DNA]</scope>
    <source>
        <strain evidence="2">DSM 2933</strain>
    </source>
</reference>
<dbReference type="eggNOG" id="ENOG502ZRU5">
    <property type="taxonomic scope" value="Bacteria"/>
</dbReference>
<protein>
    <submittedName>
        <fullName evidence="1">Uncharacterized protein</fullName>
    </submittedName>
</protein>
<dbReference type="Proteomes" id="UP000036923">
    <property type="component" value="Unassembled WGS sequence"/>
</dbReference>
<keyword evidence="2" id="KW-1185">Reference proteome</keyword>
<dbReference type="EMBL" id="LGTC01000001">
    <property type="protein sequence ID" value="KNY25479.1"/>
    <property type="molecule type" value="Genomic_DNA"/>
</dbReference>
<comment type="caution">
    <text evidence="1">The sequence shown here is derived from an EMBL/GenBank/DDBJ whole genome shotgun (WGS) entry which is preliminary data.</text>
</comment>